<name>A0A0A9EVA1_ARUDO</name>
<evidence type="ECO:0000313" key="1">
    <source>
        <dbReference type="EMBL" id="JAD99977.1"/>
    </source>
</evidence>
<reference evidence="1" key="2">
    <citation type="journal article" date="2015" name="Data Brief">
        <title>Shoot transcriptome of the giant reed, Arundo donax.</title>
        <authorList>
            <person name="Barrero R.A."/>
            <person name="Guerrero F.D."/>
            <person name="Moolhuijzen P."/>
            <person name="Goolsby J.A."/>
            <person name="Tidwell J."/>
            <person name="Bellgard S.E."/>
            <person name="Bellgard M.I."/>
        </authorList>
    </citation>
    <scope>NUCLEOTIDE SEQUENCE</scope>
    <source>
        <tissue evidence="1">Shoot tissue taken approximately 20 cm above the soil surface</tissue>
    </source>
</reference>
<reference evidence="1" key="1">
    <citation type="submission" date="2014-09" db="EMBL/GenBank/DDBJ databases">
        <authorList>
            <person name="Magalhaes I.L.F."/>
            <person name="Oliveira U."/>
            <person name="Santos F.R."/>
            <person name="Vidigal T.H.D.A."/>
            <person name="Brescovit A.D."/>
            <person name="Santos A.J."/>
        </authorList>
    </citation>
    <scope>NUCLEOTIDE SEQUENCE</scope>
    <source>
        <tissue evidence="1">Shoot tissue taken approximately 20 cm above the soil surface</tissue>
    </source>
</reference>
<proteinExistence type="predicted"/>
<dbReference type="EMBL" id="GBRH01197918">
    <property type="protein sequence ID" value="JAD99977.1"/>
    <property type="molecule type" value="Transcribed_RNA"/>
</dbReference>
<accession>A0A0A9EVA1</accession>
<sequence length="21" mass="2342">MATQPCITWNNCPKIAHRGVT</sequence>
<protein>
    <submittedName>
        <fullName evidence="1">Uncharacterized protein</fullName>
    </submittedName>
</protein>
<organism evidence="1">
    <name type="scientific">Arundo donax</name>
    <name type="common">Giant reed</name>
    <name type="synonym">Donax arundinaceus</name>
    <dbReference type="NCBI Taxonomy" id="35708"/>
    <lineage>
        <taxon>Eukaryota</taxon>
        <taxon>Viridiplantae</taxon>
        <taxon>Streptophyta</taxon>
        <taxon>Embryophyta</taxon>
        <taxon>Tracheophyta</taxon>
        <taxon>Spermatophyta</taxon>
        <taxon>Magnoliopsida</taxon>
        <taxon>Liliopsida</taxon>
        <taxon>Poales</taxon>
        <taxon>Poaceae</taxon>
        <taxon>PACMAD clade</taxon>
        <taxon>Arundinoideae</taxon>
        <taxon>Arundineae</taxon>
        <taxon>Arundo</taxon>
    </lineage>
</organism>
<dbReference type="AlphaFoldDB" id="A0A0A9EVA1"/>